<name>A0A6C0CZF3_9ZZZZ</name>
<evidence type="ECO:0000313" key="1">
    <source>
        <dbReference type="EMBL" id="QHT09350.1"/>
    </source>
</evidence>
<reference evidence="1" key="1">
    <citation type="journal article" date="2020" name="Nature">
        <title>Giant virus diversity and host interactions through global metagenomics.</title>
        <authorList>
            <person name="Schulz F."/>
            <person name="Roux S."/>
            <person name="Paez-Espino D."/>
            <person name="Jungbluth S."/>
            <person name="Walsh D.A."/>
            <person name="Denef V.J."/>
            <person name="McMahon K.D."/>
            <person name="Konstantinidis K.T."/>
            <person name="Eloe-Fadrosh E.A."/>
            <person name="Kyrpides N.C."/>
            <person name="Woyke T."/>
        </authorList>
    </citation>
    <scope>NUCLEOTIDE SEQUENCE</scope>
    <source>
        <strain evidence="1">GVMAG-M-3300023110-24</strain>
    </source>
</reference>
<sequence>MNISFLFFIIGLILFIVGYTNKSNPICNNKPEIKYVPRDIYDNLVVSNTL</sequence>
<dbReference type="AlphaFoldDB" id="A0A6C0CZF3"/>
<organism evidence="1">
    <name type="scientific">viral metagenome</name>
    <dbReference type="NCBI Taxonomy" id="1070528"/>
    <lineage>
        <taxon>unclassified sequences</taxon>
        <taxon>metagenomes</taxon>
        <taxon>organismal metagenomes</taxon>
    </lineage>
</organism>
<protein>
    <submittedName>
        <fullName evidence="1">Uncharacterized protein</fullName>
    </submittedName>
</protein>
<proteinExistence type="predicted"/>
<dbReference type="EMBL" id="MN739510">
    <property type="protein sequence ID" value="QHT09350.1"/>
    <property type="molecule type" value="Genomic_DNA"/>
</dbReference>
<accession>A0A6C0CZF3</accession>